<dbReference type="AlphaFoldDB" id="A0A1C4FY74"/>
<keyword evidence="4" id="KW-0472">Membrane</keyword>
<dbReference type="InterPro" id="IPR011990">
    <property type="entry name" value="TPR-like_helical_dom_sf"/>
</dbReference>
<evidence type="ECO:0000256" key="3">
    <source>
        <dbReference type="ARBA" id="ARBA00022729"/>
    </source>
</evidence>
<evidence type="ECO:0000259" key="6">
    <source>
        <dbReference type="Pfam" id="PF07980"/>
    </source>
</evidence>
<feature type="domain" description="SusD-like N-terminal" evidence="7">
    <location>
        <begin position="21"/>
        <end position="212"/>
    </location>
</feature>
<evidence type="ECO:0000256" key="1">
    <source>
        <dbReference type="ARBA" id="ARBA00004442"/>
    </source>
</evidence>
<dbReference type="CDD" id="cd08977">
    <property type="entry name" value="SusD"/>
    <property type="match status" value="1"/>
</dbReference>
<dbReference type="GO" id="GO:0009279">
    <property type="term" value="C:cell outer membrane"/>
    <property type="evidence" value="ECO:0007669"/>
    <property type="project" value="UniProtKB-SubCell"/>
</dbReference>
<keyword evidence="3" id="KW-0732">Signal</keyword>
<organism evidence="8 9">
    <name type="scientific">Chitinophaga costaii</name>
    <dbReference type="NCBI Taxonomy" id="1335309"/>
    <lineage>
        <taxon>Bacteria</taxon>
        <taxon>Pseudomonadati</taxon>
        <taxon>Bacteroidota</taxon>
        <taxon>Chitinophagia</taxon>
        <taxon>Chitinophagales</taxon>
        <taxon>Chitinophagaceae</taxon>
        <taxon>Chitinophaga</taxon>
    </lineage>
</organism>
<dbReference type="Pfam" id="PF14322">
    <property type="entry name" value="SusD-like_3"/>
    <property type="match status" value="1"/>
</dbReference>
<dbReference type="InterPro" id="IPR012944">
    <property type="entry name" value="SusD_RagB_dom"/>
</dbReference>
<comment type="subcellular location">
    <subcellularLocation>
        <location evidence="1">Cell outer membrane</location>
    </subcellularLocation>
</comment>
<evidence type="ECO:0000256" key="5">
    <source>
        <dbReference type="ARBA" id="ARBA00023237"/>
    </source>
</evidence>
<dbReference type="Gene3D" id="1.25.40.390">
    <property type="match status" value="1"/>
</dbReference>
<evidence type="ECO:0000313" key="9">
    <source>
        <dbReference type="Proteomes" id="UP000242818"/>
    </source>
</evidence>
<reference evidence="8 9" key="1">
    <citation type="submission" date="2016-08" db="EMBL/GenBank/DDBJ databases">
        <authorList>
            <person name="Seilhamer J.J."/>
        </authorList>
    </citation>
    <scope>NUCLEOTIDE SEQUENCE [LARGE SCALE GENOMIC DNA]</scope>
    <source>
        <strain evidence="8 9">A37T2</strain>
    </source>
</reference>
<name>A0A1C4FY74_9BACT</name>
<evidence type="ECO:0000313" key="8">
    <source>
        <dbReference type="EMBL" id="SCC60927.1"/>
    </source>
</evidence>
<comment type="similarity">
    <text evidence="2">Belongs to the SusD family.</text>
</comment>
<accession>A0A1C4FY74</accession>
<proteinExistence type="inferred from homology"/>
<dbReference type="STRING" id="1335309.GA0116948_11843"/>
<keyword evidence="5" id="KW-0998">Cell outer membrane</keyword>
<dbReference type="EMBL" id="FMAR01000018">
    <property type="protein sequence ID" value="SCC60927.1"/>
    <property type="molecule type" value="Genomic_DNA"/>
</dbReference>
<dbReference type="PROSITE" id="PS51257">
    <property type="entry name" value="PROKAR_LIPOPROTEIN"/>
    <property type="match status" value="1"/>
</dbReference>
<sequence>MKNKIIFILTIFLFTACSKLLDEKPKAIAASNFYNKPAEVEAGLNAIYPPLRDQGNMGALYQTQLEIYTEYMYGRGSHAPLNTYTGLDNTNITRVSDMWRRFYEAIRDANIVIQKTPLGKEIGEADATRFIAEAKFMRGLIYFHLVRNWAGVPIRTEANMEDQNVPRSSQDDVYALILSDLTAAEAGLGETGRLPGAPTKWSAKAVLADVYMNMHDYQKAADEAKQIITSNKFSLVNVTVADDFDKLYGPEVEGSTEEVFFLKFSRTPSGQGFSYPIYAHYPNSGYYPPGGFYTFYSDSEQNLFVKQWDRADLRYVYNWYSQTFGLSPTTILNKKFSDKTTTTSGGNDYPMYRYADVLLFYAECAARVANAPTADAMEQLNIVHRRAYGKNPLVADASVDFKLANYSSLDAFINLVVRERTYEDCSEGKHWLDLKRLGIVKQVILADKGITVTDKHLLWPIPSNEYNYNKDIDPIKDQNPGY</sequence>
<dbReference type="SUPFAM" id="SSF48452">
    <property type="entry name" value="TPR-like"/>
    <property type="match status" value="1"/>
</dbReference>
<evidence type="ECO:0000256" key="4">
    <source>
        <dbReference type="ARBA" id="ARBA00023136"/>
    </source>
</evidence>
<evidence type="ECO:0000256" key="2">
    <source>
        <dbReference type="ARBA" id="ARBA00006275"/>
    </source>
</evidence>
<dbReference type="InterPro" id="IPR033985">
    <property type="entry name" value="SusD-like_N"/>
</dbReference>
<evidence type="ECO:0000259" key="7">
    <source>
        <dbReference type="Pfam" id="PF14322"/>
    </source>
</evidence>
<protein>
    <submittedName>
        <fullName evidence="8">Starch-binding associating with outer membrane</fullName>
    </submittedName>
</protein>
<feature type="domain" description="RagB/SusD" evidence="6">
    <location>
        <begin position="302"/>
        <end position="482"/>
    </location>
</feature>
<gene>
    <name evidence="8" type="ORF">GA0116948_11843</name>
</gene>
<dbReference type="RefSeq" id="WP_089715155.1">
    <property type="nucleotide sequence ID" value="NZ_FMAR01000018.1"/>
</dbReference>
<dbReference type="Proteomes" id="UP000242818">
    <property type="component" value="Unassembled WGS sequence"/>
</dbReference>
<dbReference type="Pfam" id="PF07980">
    <property type="entry name" value="SusD_RagB"/>
    <property type="match status" value="1"/>
</dbReference>
<keyword evidence="9" id="KW-1185">Reference proteome</keyword>
<dbReference type="OrthoDB" id="5694214at2"/>